<proteinExistence type="predicted"/>
<dbReference type="AlphaFoldDB" id="A0AAE3ZPM7"/>
<accession>A0AAE3ZPM7</accession>
<dbReference type="RefSeq" id="WP_310413301.1">
    <property type="nucleotide sequence ID" value="NZ_JAVDYC010000001.1"/>
</dbReference>
<keyword evidence="2" id="KW-1185">Reference proteome</keyword>
<dbReference type="EMBL" id="JAVDYC010000001">
    <property type="protein sequence ID" value="MDR7322629.1"/>
    <property type="molecule type" value="Genomic_DNA"/>
</dbReference>
<comment type="caution">
    <text evidence="1">The sequence shown here is derived from an EMBL/GenBank/DDBJ whole genome shotgun (WGS) entry which is preliminary data.</text>
</comment>
<name>A0AAE3ZPM7_9ACTN</name>
<protein>
    <submittedName>
        <fullName evidence="1">Uncharacterized protein</fullName>
    </submittedName>
</protein>
<organism evidence="1 2">
    <name type="scientific">Catenuloplanes niger</name>
    <dbReference type="NCBI Taxonomy" id="587534"/>
    <lineage>
        <taxon>Bacteria</taxon>
        <taxon>Bacillati</taxon>
        <taxon>Actinomycetota</taxon>
        <taxon>Actinomycetes</taxon>
        <taxon>Micromonosporales</taxon>
        <taxon>Micromonosporaceae</taxon>
        <taxon>Catenuloplanes</taxon>
    </lineage>
</organism>
<reference evidence="1 2" key="1">
    <citation type="submission" date="2023-07" db="EMBL/GenBank/DDBJ databases">
        <title>Sequencing the genomes of 1000 actinobacteria strains.</title>
        <authorList>
            <person name="Klenk H.-P."/>
        </authorList>
    </citation>
    <scope>NUCLEOTIDE SEQUENCE [LARGE SCALE GENOMIC DNA]</scope>
    <source>
        <strain evidence="1 2">DSM 44711</strain>
    </source>
</reference>
<evidence type="ECO:0000313" key="1">
    <source>
        <dbReference type="EMBL" id="MDR7322629.1"/>
    </source>
</evidence>
<sequence length="56" mass="5749">MGLNLINPDFSNKPVPGTVVGFAGPGSAIALIRWDDAVEVDEIDGVPVAVLFLVAA</sequence>
<dbReference type="Proteomes" id="UP001183629">
    <property type="component" value="Unassembled WGS sequence"/>
</dbReference>
<gene>
    <name evidence="1" type="ORF">J2S44_002879</name>
</gene>
<evidence type="ECO:0000313" key="2">
    <source>
        <dbReference type="Proteomes" id="UP001183629"/>
    </source>
</evidence>